<name>A0A1F6EVI3_9BACT</name>
<evidence type="ECO:0000313" key="1">
    <source>
        <dbReference type="EMBL" id="OGG77638.1"/>
    </source>
</evidence>
<dbReference type="STRING" id="1798515.A3B35_01300"/>
<sequence>MNGDFLGKFLGNQNRARIVRVFVLDQLGVFTVTQMAKRSGVGSSATAEEIKALEQLGVVKKAKFAIQVGKAKRVVTGKQNEHAWSFDLSSKYAVPLSKFIHEVSPVHYKTIMSVLKRSGRLSAILLSGSFVGDPTRPVDLIVAADSLNESRLDSAVRALEPTLGREIRYAAFSTLEFRYRLTIQDKLIRDTLDYPHVVLLDKLRIL</sequence>
<reference evidence="1 2" key="1">
    <citation type="journal article" date="2016" name="Nat. Commun.">
        <title>Thousands of microbial genomes shed light on interconnected biogeochemical processes in an aquifer system.</title>
        <authorList>
            <person name="Anantharaman K."/>
            <person name="Brown C.T."/>
            <person name="Hug L.A."/>
            <person name="Sharon I."/>
            <person name="Castelle C.J."/>
            <person name="Probst A.J."/>
            <person name="Thomas B.C."/>
            <person name="Singh A."/>
            <person name="Wilkins M.J."/>
            <person name="Karaoz U."/>
            <person name="Brodie E.L."/>
            <person name="Williams K.H."/>
            <person name="Hubbard S.S."/>
            <person name="Banfield J.F."/>
        </authorList>
    </citation>
    <scope>NUCLEOTIDE SEQUENCE [LARGE SCALE GENOMIC DNA]</scope>
</reference>
<proteinExistence type="predicted"/>
<evidence type="ECO:0000313" key="2">
    <source>
        <dbReference type="Proteomes" id="UP000177215"/>
    </source>
</evidence>
<dbReference type="InterPro" id="IPR036390">
    <property type="entry name" value="WH_DNA-bd_sf"/>
</dbReference>
<protein>
    <recommendedName>
        <fullName evidence="3">HTH arsR-type domain-containing protein</fullName>
    </recommendedName>
</protein>
<comment type="caution">
    <text evidence="1">The sequence shown here is derived from an EMBL/GenBank/DDBJ whole genome shotgun (WGS) entry which is preliminary data.</text>
</comment>
<dbReference type="AlphaFoldDB" id="A0A1F6EVI3"/>
<evidence type="ECO:0008006" key="3">
    <source>
        <dbReference type="Google" id="ProtNLM"/>
    </source>
</evidence>
<dbReference type="Proteomes" id="UP000177215">
    <property type="component" value="Unassembled WGS sequence"/>
</dbReference>
<dbReference type="EMBL" id="MFMC01000012">
    <property type="protein sequence ID" value="OGG77638.1"/>
    <property type="molecule type" value="Genomic_DNA"/>
</dbReference>
<organism evidence="1 2">
    <name type="scientific">Candidatus Kaiserbacteria bacterium RIFCSPLOWO2_01_FULL_54_24</name>
    <dbReference type="NCBI Taxonomy" id="1798515"/>
    <lineage>
        <taxon>Bacteria</taxon>
        <taxon>Candidatus Kaiseribacteriota</taxon>
    </lineage>
</organism>
<gene>
    <name evidence="1" type="ORF">A3B35_01300</name>
</gene>
<accession>A0A1F6EVI3</accession>
<dbReference type="SUPFAM" id="SSF46785">
    <property type="entry name" value="Winged helix' DNA-binding domain"/>
    <property type="match status" value="1"/>
</dbReference>